<evidence type="ECO:0000256" key="6">
    <source>
        <dbReference type="ARBA" id="ARBA00023139"/>
    </source>
</evidence>
<dbReference type="RefSeq" id="WP_381539719.1">
    <property type="nucleotide sequence ID" value="NZ_JBHUGI010000035.1"/>
</dbReference>
<dbReference type="PANTHER" id="PTHR35789:SF1">
    <property type="entry name" value="SPORE GERMINATION PROTEIN B3"/>
    <property type="match status" value="1"/>
</dbReference>
<dbReference type="PANTHER" id="PTHR35789">
    <property type="entry name" value="SPORE GERMINATION PROTEIN B3"/>
    <property type="match status" value="1"/>
</dbReference>
<keyword evidence="11" id="KW-1185">Reference proteome</keyword>
<evidence type="ECO:0000259" key="9">
    <source>
        <dbReference type="Pfam" id="PF25198"/>
    </source>
</evidence>
<dbReference type="Pfam" id="PF05504">
    <property type="entry name" value="Spore_GerAC"/>
    <property type="match status" value="1"/>
</dbReference>
<comment type="similarity">
    <text evidence="2">Belongs to the GerABKC lipoprotein family.</text>
</comment>
<keyword evidence="4" id="KW-0732">Signal</keyword>
<keyword evidence="7" id="KW-0449">Lipoprotein</keyword>
<dbReference type="InterPro" id="IPR046953">
    <property type="entry name" value="Spore_GerAC-like_C"/>
</dbReference>
<name>A0ABW4SK47_9BACL</name>
<evidence type="ECO:0000256" key="2">
    <source>
        <dbReference type="ARBA" id="ARBA00007886"/>
    </source>
</evidence>
<proteinExistence type="inferred from homology"/>
<evidence type="ECO:0000256" key="7">
    <source>
        <dbReference type="ARBA" id="ARBA00023288"/>
    </source>
</evidence>
<evidence type="ECO:0000259" key="8">
    <source>
        <dbReference type="Pfam" id="PF05504"/>
    </source>
</evidence>
<comment type="subcellular location">
    <subcellularLocation>
        <location evidence="1">Membrane</location>
        <topology evidence="1">Lipid-anchor</topology>
    </subcellularLocation>
</comment>
<dbReference type="Gene3D" id="3.30.300.210">
    <property type="entry name" value="Nutrient germinant receptor protein C, domain 3"/>
    <property type="match status" value="1"/>
</dbReference>
<dbReference type="InterPro" id="IPR057336">
    <property type="entry name" value="GerAC_N"/>
</dbReference>
<comment type="caution">
    <text evidence="10">The sequence shown here is derived from an EMBL/GenBank/DDBJ whole genome shotgun (WGS) entry which is preliminary data.</text>
</comment>
<feature type="domain" description="Spore germination protein N-terminal" evidence="9">
    <location>
        <begin position="25"/>
        <end position="186"/>
    </location>
</feature>
<evidence type="ECO:0000313" key="10">
    <source>
        <dbReference type="EMBL" id="MFD1929511.1"/>
    </source>
</evidence>
<dbReference type="Pfam" id="PF25198">
    <property type="entry name" value="Spore_GerAC_N"/>
    <property type="match status" value="1"/>
</dbReference>
<organism evidence="10 11">
    <name type="scientific">Sporosarcina siberiensis</name>
    <dbReference type="NCBI Taxonomy" id="1365606"/>
    <lineage>
        <taxon>Bacteria</taxon>
        <taxon>Bacillati</taxon>
        <taxon>Bacillota</taxon>
        <taxon>Bacilli</taxon>
        <taxon>Bacillales</taxon>
        <taxon>Caryophanaceae</taxon>
        <taxon>Sporosarcina</taxon>
    </lineage>
</organism>
<keyword evidence="5" id="KW-0472">Membrane</keyword>
<dbReference type="NCBIfam" id="TIGR02887">
    <property type="entry name" value="spore_ger_x_C"/>
    <property type="match status" value="1"/>
</dbReference>
<evidence type="ECO:0000313" key="11">
    <source>
        <dbReference type="Proteomes" id="UP001597218"/>
    </source>
</evidence>
<feature type="domain" description="Spore germination GerAC-like C-terminal" evidence="8">
    <location>
        <begin position="229"/>
        <end position="398"/>
    </location>
</feature>
<evidence type="ECO:0000256" key="3">
    <source>
        <dbReference type="ARBA" id="ARBA00022544"/>
    </source>
</evidence>
<evidence type="ECO:0000256" key="4">
    <source>
        <dbReference type="ARBA" id="ARBA00022729"/>
    </source>
</evidence>
<accession>A0ABW4SK47</accession>
<sequence length="404" mass="46022">MKFRILITAIVSILFTLPLSGCWGKVQLEQQGFVVAIGLDKNEDNLIDVTFQMANPQVGTSDIADAPNEPSSDIVTFTAPDIISAKELANVVVARKISFDHLLVIIVGEELAKTELFHHVIASSLVSPEMRLANNIIITKEKASTFIRENKPKLETRPHKYYSFIIKEWKDAGYVPISDLNSYFQQQEGQLFLSAYATTEKQEELRKNEADYLAGQVPEHGGDPVQMIGSAVFNKGKMIGTLTGAETRTALLLRRKTVANYYAQSFPDPIQDEYRIAVQIMKQGTNKVKMNVKSDIPKVKVMIPVKLQIFSNPSLENYSTNLSNQNKLKKSIKESLENDARKLIKKTQKEFESEPFEWYLEARRHFWTLDEYKNYNWEEKYKDAEVEVTFDIKIENLGAQDKPE</sequence>
<reference evidence="11" key="1">
    <citation type="journal article" date="2019" name="Int. J. Syst. Evol. Microbiol.">
        <title>The Global Catalogue of Microorganisms (GCM) 10K type strain sequencing project: providing services to taxonomists for standard genome sequencing and annotation.</title>
        <authorList>
            <consortium name="The Broad Institute Genomics Platform"/>
            <consortium name="The Broad Institute Genome Sequencing Center for Infectious Disease"/>
            <person name="Wu L."/>
            <person name="Ma J."/>
        </authorList>
    </citation>
    <scope>NUCLEOTIDE SEQUENCE [LARGE SCALE GENOMIC DNA]</scope>
    <source>
        <strain evidence="11">CGMCC 4.7177</strain>
    </source>
</reference>
<evidence type="ECO:0000256" key="5">
    <source>
        <dbReference type="ARBA" id="ARBA00023136"/>
    </source>
</evidence>
<dbReference type="EMBL" id="JBHUGI010000035">
    <property type="protein sequence ID" value="MFD1929511.1"/>
    <property type="molecule type" value="Genomic_DNA"/>
</dbReference>
<dbReference type="InterPro" id="IPR038501">
    <property type="entry name" value="Spore_GerAC_C_sf"/>
</dbReference>
<dbReference type="Proteomes" id="UP001597218">
    <property type="component" value="Unassembled WGS sequence"/>
</dbReference>
<protein>
    <submittedName>
        <fullName evidence="10">Ger(X)C family spore germination protein</fullName>
    </submittedName>
</protein>
<evidence type="ECO:0000256" key="1">
    <source>
        <dbReference type="ARBA" id="ARBA00004635"/>
    </source>
</evidence>
<keyword evidence="3" id="KW-0309">Germination</keyword>
<gene>
    <name evidence="10" type="ORF">ACFSFY_15825</name>
</gene>
<dbReference type="InterPro" id="IPR008844">
    <property type="entry name" value="Spore_GerAC-like"/>
</dbReference>
<keyword evidence="6" id="KW-0564">Palmitate</keyword>